<organism evidence="4 5">
    <name type="scientific">Mycena belliarum</name>
    <dbReference type="NCBI Taxonomy" id="1033014"/>
    <lineage>
        <taxon>Eukaryota</taxon>
        <taxon>Fungi</taxon>
        <taxon>Dikarya</taxon>
        <taxon>Basidiomycota</taxon>
        <taxon>Agaricomycotina</taxon>
        <taxon>Agaricomycetes</taxon>
        <taxon>Agaricomycetidae</taxon>
        <taxon>Agaricales</taxon>
        <taxon>Marasmiineae</taxon>
        <taxon>Mycenaceae</taxon>
        <taxon>Mycena</taxon>
    </lineage>
</organism>
<sequence length="681" mass="75620">LAQDALLPPPAQYPYERQSFAVPGTKRPGQTAHYRNGLWEYLDPTKFSMQTLPDLFSSGLSKGSERRCLGYRPLLSKQPVKFANQYEWYTYAQVDARRRQLGSALVHLFQTGVLGGGDLETVGVWSINQWQIVDLALHSYKKVGVSLYDTLGKDAVEFIINHAHLSIIFAGVEHIPSLLQLGPKIPNLRMIVSMDELSTEFSKVFVAWGQTHNIVIKDIHQMEAIGQANLIEPLPAIPSDVASICYTSGTTSMPKGVVLTHRHFASAVVGNIFGLELPDEDTSILSYLPLSHIYERINEMICIAVGGRIGFFSGDPLRLLEDCQILKPHFFPSVPRVLNRVYQAAMTAADVPGFKGDLFRRAVKAKLDKFHATGDNTHFFWDRLVFRKLRAALGGKVILISSGSAPISRDVVDFLNIAFSCQFSEGERYGMTETSAVATKTWPNDPGSSGTVGPVQAANEIKLVDVAAMGYTSEDVPNPRGEMCIRGSTCLTEYYKDEKNTKEAVDAEGWLHTGDVAEIDSCGRFKIIDRVKNIMKLSQGEYVALEKIENTYSTCPIVAQIYVHGDSLQSFLVGVIIPDPVYLAGVVSRLYGKKVLPEDLEALGAACRDQRVNKHILDMLTQEGKRQGLKGFEFLKRIHVSLDAFCVEDNTLTPTMKIRRKDAYKKFKQELDALYALGEVS</sequence>
<dbReference type="GO" id="GO:0016020">
    <property type="term" value="C:membrane"/>
    <property type="evidence" value="ECO:0007669"/>
    <property type="project" value="TreeGrafter"/>
</dbReference>
<keyword evidence="1" id="KW-0547">Nucleotide-binding</keyword>
<evidence type="ECO:0000256" key="1">
    <source>
        <dbReference type="ARBA" id="ARBA00022741"/>
    </source>
</evidence>
<feature type="non-terminal residue" evidence="4">
    <location>
        <position position="1"/>
    </location>
</feature>
<comment type="caution">
    <text evidence="4">The sequence shown here is derived from an EMBL/GenBank/DDBJ whole genome shotgun (WGS) entry which is preliminary data.</text>
</comment>
<keyword evidence="2" id="KW-0067">ATP-binding</keyword>
<dbReference type="GO" id="GO:0004467">
    <property type="term" value="F:long-chain fatty acid-CoA ligase activity"/>
    <property type="evidence" value="ECO:0007669"/>
    <property type="project" value="TreeGrafter"/>
</dbReference>
<dbReference type="SUPFAM" id="SSF56801">
    <property type="entry name" value="Acetyl-CoA synthetase-like"/>
    <property type="match status" value="1"/>
</dbReference>
<dbReference type="PANTHER" id="PTHR43272">
    <property type="entry name" value="LONG-CHAIN-FATTY-ACID--COA LIGASE"/>
    <property type="match status" value="1"/>
</dbReference>
<proteinExistence type="predicted"/>
<dbReference type="Proteomes" id="UP001222325">
    <property type="component" value="Unassembled WGS sequence"/>
</dbReference>
<dbReference type="AlphaFoldDB" id="A0AAD6U9U4"/>
<dbReference type="PROSITE" id="PS00455">
    <property type="entry name" value="AMP_BINDING"/>
    <property type="match status" value="1"/>
</dbReference>
<name>A0AAD6U9U4_9AGAR</name>
<keyword evidence="5" id="KW-1185">Reference proteome</keyword>
<accession>A0AAD6U9U4</accession>
<gene>
    <name evidence="4" type="ORF">B0H15DRAFT_979388</name>
</gene>
<dbReference type="GO" id="GO:0005783">
    <property type="term" value="C:endoplasmic reticulum"/>
    <property type="evidence" value="ECO:0007669"/>
    <property type="project" value="TreeGrafter"/>
</dbReference>
<evidence type="ECO:0000259" key="3">
    <source>
        <dbReference type="Pfam" id="PF00501"/>
    </source>
</evidence>
<dbReference type="PANTHER" id="PTHR43272:SF33">
    <property type="entry name" value="AMP-BINDING DOMAIN-CONTAINING PROTEIN-RELATED"/>
    <property type="match status" value="1"/>
</dbReference>
<feature type="domain" description="AMP-dependent synthetase/ligase" evidence="3">
    <location>
        <begin position="84"/>
        <end position="495"/>
    </location>
</feature>
<dbReference type="Pfam" id="PF00501">
    <property type="entry name" value="AMP-binding"/>
    <property type="match status" value="1"/>
</dbReference>
<dbReference type="Gene3D" id="3.40.50.12780">
    <property type="entry name" value="N-terminal domain of ligase-like"/>
    <property type="match status" value="1"/>
</dbReference>
<evidence type="ECO:0000256" key="2">
    <source>
        <dbReference type="ARBA" id="ARBA00022840"/>
    </source>
</evidence>
<evidence type="ECO:0000313" key="4">
    <source>
        <dbReference type="EMBL" id="KAJ7090275.1"/>
    </source>
</evidence>
<dbReference type="InterPro" id="IPR000873">
    <property type="entry name" value="AMP-dep_synth/lig_dom"/>
</dbReference>
<dbReference type="InterPro" id="IPR020845">
    <property type="entry name" value="AMP-binding_CS"/>
</dbReference>
<dbReference type="EMBL" id="JARJCN010000022">
    <property type="protein sequence ID" value="KAJ7090275.1"/>
    <property type="molecule type" value="Genomic_DNA"/>
</dbReference>
<reference evidence="4" key="1">
    <citation type="submission" date="2023-03" db="EMBL/GenBank/DDBJ databases">
        <title>Massive genome expansion in bonnet fungi (Mycena s.s.) driven by repeated elements and novel gene families across ecological guilds.</title>
        <authorList>
            <consortium name="Lawrence Berkeley National Laboratory"/>
            <person name="Harder C.B."/>
            <person name="Miyauchi S."/>
            <person name="Viragh M."/>
            <person name="Kuo A."/>
            <person name="Thoen E."/>
            <person name="Andreopoulos B."/>
            <person name="Lu D."/>
            <person name="Skrede I."/>
            <person name="Drula E."/>
            <person name="Henrissat B."/>
            <person name="Morin E."/>
            <person name="Kohler A."/>
            <person name="Barry K."/>
            <person name="LaButti K."/>
            <person name="Morin E."/>
            <person name="Salamov A."/>
            <person name="Lipzen A."/>
            <person name="Mereny Z."/>
            <person name="Hegedus B."/>
            <person name="Baldrian P."/>
            <person name="Stursova M."/>
            <person name="Weitz H."/>
            <person name="Taylor A."/>
            <person name="Grigoriev I.V."/>
            <person name="Nagy L.G."/>
            <person name="Martin F."/>
            <person name="Kauserud H."/>
        </authorList>
    </citation>
    <scope>NUCLEOTIDE SEQUENCE</scope>
    <source>
        <strain evidence="4">CBHHK173m</strain>
    </source>
</reference>
<dbReference type="GO" id="GO:0005524">
    <property type="term" value="F:ATP binding"/>
    <property type="evidence" value="ECO:0007669"/>
    <property type="project" value="UniProtKB-KW"/>
</dbReference>
<dbReference type="InterPro" id="IPR042099">
    <property type="entry name" value="ANL_N_sf"/>
</dbReference>
<protein>
    <recommendedName>
        <fullName evidence="3">AMP-dependent synthetase/ligase domain-containing protein</fullName>
    </recommendedName>
</protein>
<feature type="non-terminal residue" evidence="4">
    <location>
        <position position="681"/>
    </location>
</feature>
<evidence type="ECO:0000313" key="5">
    <source>
        <dbReference type="Proteomes" id="UP001222325"/>
    </source>
</evidence>